<dbReference type="InterPro" id="IPR001387">
    <property type="entry name" value="Cro/C1-type_HTH"/>
</dbReference>
<dbReference type="OrthoDB" id="5446846at2"/>
<dbReference type="Gene3D" id="1.10.260.40">
    <property type="entry name" value="lambda repressor-like DNA-binding domains"/>
    <property type="match status" value="1"/>
</dbReference>
<dbReference type="SUPFAM" id="SSF47413">
    <property type="entry name" value="lambda repressor-like DNA-binding domains"/>
    <property type="match status" value="1"/>
</dbReference>
<sequence>MEELRVTGQRLRAFRIGAGLSAEDLADKLRVSRATIYRLESAGVARLDMVRRIADLLNVSIAALLGSEVEYIKTALVYFERLRQIEAQVDWSFVAFGPVSYLLTSDEYDIMLRQSLLDRIPASEPDPAGARTAIRKLMRILASRKHDFSQRRPRISNLLSISDLREFARWGLSGPDDYRPGHTAFADAARRELELIIRLIEHPPLGIQIGVSREYLPTTSFNILRGPAETTVTVSPFRLGPRPNVRQGVATISAARDAVRLYSELADDLWSTAAMGREAADLLRKEVLAASG</sequence>
<reference evidence="2 3" key="1">
    <citation type="journal article" date="2018" name="Int. J. Syst. Evol. Microbiol.">
        <title>Pseudooceanicola lipolyticus sp. nov., a marine alphaproteobacterium, reclassification of Oceanicola flagellatus as Pseudooceanicola flagellatus comb. nov. and emended description of the genus Pseudooceanicola.</title>
        <authorList>
            <person name="Huang M.-M."/>
            <person name="Guo L.-L."/>
            <person name="Wu Y.-H."/>
            <person name="Lai Q.-L."/>
            <person name="Shao Z.-Z."/>
            <person name="Wang C.-S."/>
            <person name="Wu M."/>
            <person name="Xu X.-W."/>
        </authorList>
    </citation>
    <scope>NUCLEOTIDE SEQUENCE [LARGE SCALE GENOMIC DNA]</scope>
    <source>
        <strain evidence="2 3">157</strain>
    </source>
</reference>
<name>A0A2M8J111_9RHOB</name>
<dbReference type="GO" id="GO:0006352">
    <property type="term" value="P:DNA-templated transcription initiation"/>
    <property type="evidence" value="ECO:0007669"/>
    <property type="project" value="InterPro"/>
</dbReference>
<organism evidence="2 3">
    <name type="scientific">Pseudooceanicola lipolyticus</name>
    <dbReference type="NCBI Taxonomy" id="2029104"/>
    <lineage>
        <taxon>Bacteria</taxon>
        <taxon>Pseudomonadati</taxon>
        <taxon>Pseudomonadota</taxon>
        <taxon>Alphaproteobacteria</taxon>
        <taxon>Rhodobacterales</taxon>
        <taxon>Paracoccaceae</taxon>
        <taxon>Pseudooceanicola</taxon>
    </lineage>
</organism>
<dbReference type="Proteomes" id="UP000231553">
    <property type="component" value="Unassembled WGS sequence"/>
</dbReference>
<comment type="caution">
    <text evidence="2">The sequence shown here is derived from an EMBL/GenBank/DDBJ whole genome shotgun (WGS) entry which is preliminary data.</text>
</comment>
<gene>
    <name evidence="2" type="ORF">CVM52_11935</name>
</gene>
<dbReference type="GO" id="GO:0003677">
    <property type="term" value="F:DNA binding"/>
    <property type="evidence" value="ECO:0007669"/>
    <property type="project" value="InterPro"/>
</dbReference>
<feature type="domain" description="HTH cro/C1-type" evidence="1">
    <location>
        <begin position="11"/>
        <end position="64"/>
    </location>
</feature>
<dbReference type="InterPro" id="IPR010982">
    <property type="entry name" value="Lambda_DNA-bd_dom_sf"/>
</dbReference>
<dbReference type="EMBL" id="PGTB01000041">
    <property type="protein sequence ID" value="PJE36477.1"/>
    <property type="molecule type" value="Genomic_DNA"/>
</dbReference>
<dbReference type="AlphaFoldDB" id="A0A2M8J111"/>
<evidence type="ECO:0000313" key="3">
    <source>
        <dbReference type="Proteomes" id="UP000231553"/>
    </source>
</evidence>
<dbReference type="CDD" id="cd00093">
    <property type="entry name" value="HTH_XRE"/>
    <property type="match status" value="1"/>
</dbReference>
<dbReference type="PROSITE" id="PS00716">
    <property type="entry name" value="SIGMA70_2"/>
    <property type="match status" value="1"/>
</dbReference>
<dbReference type="InterPro" id="IPR000943">
    <property type="entry name" value="RNA_pol_sigma70"/>
</dbReference>
<dbReference type="RefSeq" id="WP_100162722.1">
    <property type="nucleotide sequence ID" value="NZ_PGTB01000041.1"/>
</dbReference>
<proteinExistence type="predicted"/>
<evidence type="ECO:0000313" key="2">
    <source>
        <dbReference type="EMBL" id="PJE36477.1"/>
    </source>
</evidence>
<dbReference type="Pfam" id="PF01381">
    <property type="entry name" value="HTH_3"/>
    <property type="match status" value="1"/>
</dbReference>
<keyword evidence="3" id="KW-1185">Reference proteome</keyword>
<accession>A0A2M8J111</accession>
<dbReference type="GO" id="GO:0003700">
    <property type="term" value="F:DNA-binding transcription factor activity"/>
    <property type="evidence" value="ECO:0007669"/>
    <property type="project" value="InterPro"/>
</dbReference>
<protein>
    <submittedName>
        <fullName evidence="2">Transcriptional regulator</fullName>
    </submittedName>
</protein>
<dbReference type="SMART" id="SM00530">
    <property type="entry name" value="HTH_XRE"/>
    <property type="match status" value="1"/>
</dbReference>
<dbReference type="PROSITE" id="PS50943">
    <property type="entry name" value="HTH_CROC1"/>
    <property type="match status" value="1"/>
</dbReference>
<evidence type="ECO:0000259" key="1">
    <source>
        <dbReference type="PROSITE" id="PS50943"/>
    </source>
</evidence>